<accession>A0A9Q2FMU1</accession>
<dbReference type="SUPFAM" id="SSF46626">
    <property type="entry name" value="Cytochrome c"/>
    <property type="match status" value="1"/>
</dbReference>
<dbReference type="InterPro" id="IPR009056">
    <property type="entry name" value="Cyt_c-like_dom"/>
</dbReference>
<sequence>MIRLDPAIRLPLFIAIFLAIAFVVGHAWENREQAPREYSNECSICHHGGHGQVRAVAPIFGRVGHIALTPEGHRYIIHVLLNGLDGPITAGGASYNSSMPSFHRLPDDEIARILTFVASQEMSSGGPTFTAAEIAEERKHPLSPEEVLLERQKLEQQTLLP</sequence>
<evidence type="ECO:0000256" key="2">
    <source>
        <dbReference type="ARBA" id="ARBA00022723"/>
    </source>
</evidence>
<evidence type="ECO:0000256" key="3">
    <source>
        <dbReference type="ARBA" id="ARBA00023004"/>
    </source>
</evidence>
<dbReference type="RefSeq" id="WP_337905523.1">
    <property type="nucleotide sequence ID" value="NZ_JABCQN010000004.1"/>
</dbReference>
<evidence type="ECO:0000313" key="5">
    <source>
        <dbReference type="EMBL" id="MBF0871295.1"/>
    </source>
</evidence>
<protein>
    <submittedName>
        <fullName evidence="5">Cytochrome c</fullName>
    </submittedName>
</protein>
<reference evidence="5" key="2">
    <citation type="submission" date="2020-11" db="EMBL/GenBank/DDBJ databases">
        <title>Description of novel Gluconobacter species.</title>
        <authorList>
            <person name="Cleenwerck I."/>
            <person name="Cnockaert M."/>
            <person name="Borremans W."/>
            <person name="Wieme A.D."/>
            <person name="De Vuyst L."/>
            <person name="Vandamme P."/>
        </authorList>
    </citation>
    <scope>NUCLEOTIDE SEQUENCE</scope>
    <source>
        <strain evidence="5">R71697</strain>
    </source>
</reference>
<feature type="domain" description="Cytochrome c" evidence="4">
    <location>
        <begin position="35"/>
        <end position="117"/>
    </location>
</feature>
<dbReference type="GeneID" id="81475149"/>
<gene>
    <name evidence="5" type="ORF">HKD32_10605</name>
</gene>
<dbReference type="Pfam" id="PF13442">
    <property type="entry name" value="Cytochrome_CBB3"/>
    <property type="match status" value="1"/>
</dbReference>
<evidence type="ECO:0000313" key="6">
    <source>
        <dbReference type="Proteomes" id="UP000661006"/>
    </source>
</evidence>
<evidence type="ECO:0000259" key="4">
    <source>
        <dbReference type="Pfam" id="PF13442"/>
    </source>
</evidence>
<dbReference type="GO" id="GO:0009055">
    <property type="term" value="F:electron transfer activity"/>
    <property type="evidence" value="ECO:0007669"/>
    <property type="project" value="InterPro"/>
</dbReference>
<dbReference type="Proteomes" id="UP000661006">
    <property type="component" value="Unassembled WGS sequence"/>
</dbReference>
<comment type="caution">
    <text evidence="5">The sequence shown here is derived from an EMBL/GenBank/DDBJ whole genome shotgun (WGS) entry which is preliminary data.</text>
</comment>
<dbReference type="InterPro" id="IPR036909">
    <property type="entry name" value="Cyt_c-like_dom_sf"/>
</dbReference>
<dbReference type="EMBL" id="JABCQN010000004">
    <property type="protein sequence ID" value="MBF0871295.1"/>
    <property type="molecule type" value="Genomic_DNA"/>
</dbReference>
<keyword evidence="3" id="KW-0408">Iron</keyword>
<reference evidence="5" key="1">
    <citation type="submission" date="2020-04" db="EMBL/GenBank/DDBJ databases">
        <authorList>
            <person name="Sombolestani A."/>
        </authorList>
    </citation>
    <scope>NUCLEOTIDE SEQUENCE</scope>
    <source>
        <strain evidence="5">R71697</strain>
    </source>
</reference>
<evidence type="ECO:0000256" key="1">
    <source>
        <dbReference type="ARBA" id="ARBA00022617"/>
    </source>
</evidence>
<dbReference type="GO" id="GO:0046872">
    <property type="term" value="F:metal ion binding"/>
    <property type="evidence" value="ECO:0007669"/>
    <property type="project" value="UniProtKB-KW"/>
</dbReference>
<organism evidence="5 6">
    <name type="scientific">Gluconobacter japonicus</name>
    <dbReference type="NCBI Taxonomy" id="376620"/>
    <lineage>
        <taxon>Bacteria</taxon>
        <taxon>Pseudomonadati</taxon>
        <taxon>Pseudomonadota</taxon>
        <taxon>Alphaproteobacteria</taxon>
        <taxon>Acetobacterales</taxon>
        <taxon>Acetobacteraceae</taxon>
        <taxon>Gluconobacter</taxon>
    </lineage>
</organism>
<name>A0A9Q2FMU1_GLUJA</name>
<keyword evidence="1" id="KW-0349">Heme</keyword>
<dbReference type="Gene3D" id="1.10.760.10">
    <property type="entry name" value="Cytochrome c-like domain"/>
    <property type="match status" value="1"/>
</dbReference>
<dbReference type="GO" id="GO:0020037">
    <property type="term" value="F:heme binding"/>
    <property type="evidence" value="ECO:0007669"/>
    <property type="project" value="InterPro"/>
</dbReference>
<dbReference type="AlphaFoldDB" id="A0A9Q2FMU1"/>
<proteinExistence type="predicted"/>
<keyword evidence="2" id="KW-0479">Metal-binding</keyword>